<accession>A0ABY4EPL9</accession>
<dbReference type="EMBL" id="CP095073">
    <property type="protein sequence ID" value="UOQ45813.1"/>
    <property type="molecule type" value="Genomic_DNA"/>
</dbReference>
<evidence type="ECO:0000313" key="4">
    <source>
        <dbReference type="Proteomes" id="UP000831787"/>
    </source>
</evidence>
<protein>
    <submittedName>
        <fullName evidence="3">Gfo/Idh/MocA family oxidoreductase</fullName>
    </submittedName>
</protein>
<gene>
    <name evidence="3" type="ORF">MUN89_07755</name>
</gene>
<dbReference type="Pfam" id="PF01408">
    <property type="entry name" value="GFO_IDH_MocA"/>
    <property type="match status" value="1"/>
</dbReference>
<dbReference type="Gene3D" id="3.40.50.720">
    <property type="entry name" value="NAD(P)-binding Rossmann-like Domain"/>
    <property type="match status" value="1"/>
</dbReference>
<proteinExistence type="predicted"/>
<dbReference type="InterPro" id="IPR036291">
    <property type="entry name" value="NAD(P)-bd_dom_sf"/>
</dbReference>
<dbReference type="Gene3D" id="3.30.360.10">
    <property type="entry name" value="Dihydrodipicolinate Reductase, domain 2"/>
    <property type="match status" value="1"/>
</dbReference>
<feature type="domain" description="Gfo/Idh/MocA-like oxidoreductase N-terminal" evidence="1">
    <location>
        <begin position="5"/>
        <end position="124"/>
    </location>
</feature>
<dbReference type="Proteomes" id="UP000831787">
    <property type="component" value="Chromosome"/>
</dbReference>
<dbReference type="InterPro" id="IPR055170">
    <property type="entry name" value="GFO_IDH_MocA-like_dom"/>
</dbReference>
<evidence type="ECO:0000259" key="2">
    <source>
        <dbReference type="Pfam" id="PF22725"/>
    </source>
</evidence>
<keyword evidence="4" id="KW-1185">Reference proteome</keyword>
<dbReference type="SUPFAM" id="SSF51735">
    <property type="entry name" value="NAD(P)-binding Rossmann-fold domains"/>
    <property type="match status" value="1"/>
</dbReference>
<evidence type="ECO:0000259" key="1">
    <source>
        <dbReference type="Pfam" id="PF01408"/>
    </source>
</evidence>
<dbReference type="Pfam" id="PF22725">
    <property type="entry name" value="GFO_IDH_MocA_C3"/>
    <property type="match status" value="1"/>
</dbReference>
<dbReference type="InterPro" id="IPR000683">
    <property type="entry name" value="Gfo/Idh/MocA-like_OxRdtase_N"/>
</dbReference>
<organism evidence="3 4">
    <name type="scientific">Halobacillus salinarum</name>
    <dbReference type="NCBI Taxonomy" id="2932257"/>
    <lineage>
        <taxon>Bacteria</taxon>
        <taxon>Bacillati</taxon>
        <taxon>Bacillota</taxon>
        <taxon>Bacilli</taxon>
        <taxon>Bacillales</taxon>
        <taxon>Bacillaceae</taxon>
        <taxon>Halobacillus</taxon>
    </lineage>
</organism>
<dbReference type="RefSeq" id="WP_244712691.1">
    <property type="nucleotide sequence ID" value="NZ_CP095073.1"/>
</dbReference>
<dbReference type="InterPro" id="IPR052515">
    <property type="entry name" value="Gfo/Idh/MocA_Oxidoreductase"/>
</dbReference>
<dbReference type="SUPFAM" id="SSF55347">
    <property type="entry name" value="Glyceraldehyde-3-phosphate dehydrogenase-like, C-terminal domain"/>
    <property type="match status" value="1"/>
</dbReference>
<reference evidence="3 4" key="1">
    <citation type="submission" date="2022-04" db="EMBL/GenBank/DDBJ databases">
        <title>Halobacillus sp. isolated from saltern.</title>
        <authorList>
            <person name="Won M."/>
            <person name="Lee C.-M."/>
            <person name="Woen H.-Y."/>
            <person name="Kwon S.-W."/>
        </authorList>
    </citation>
    <scope>NUCLEOTIDE SEQUENCE [LARGE SCALE GENOMIC DNA]</scope>
    <source>
        <strain evidence="3 4">SSBR10-3</strain>
    </source>
</reference>
<evidence type="ECO:0000313" key="3">
    <source>
        <dbReference type="EMBL" id="UOQ45813.1"/>
    </source>
</evidence>
<dbReference type="PANTHER" id="PTHR43249">
    <property type="entry name" value="UDP-N-ACETYL-2-AMINO-2-DEOXY-D-GLUCURONATE OXIDASE"/>
    <property type="match status" value="1"/>
</dbReference>
<name>A0ABY4EPL9_9BACI</name>
<sequence>MKKVSWGIIGCGNVTEVKSGPAFNQVNNSSLTAVMRRNGDLAKDYAMRHGVPKWYDKAEDLIQDPEVNAIYIATPPSSHKPYTLMAADAGKPVYVEKPMALNTEECQEMINYCKSRKVPLFVAYYRRSLPRFLKVKELLNNGSIGDVRFVSMQHLKRPISKDETGAWPWRVQPEVSGGGLFYDLASHTLDLMDFLLGPIADTKGFAANQENSYRAEDIVSGSFQFESGVMGTGVWSFSSFKNEDRNRIVGTEGEIRFSSFDHEPITLEKASGIEHFSIDHPKHIQKYLIERIVEELLGNGHSPSTGETALRTNRIMDALVEEYYS</sequence>
<feature type="domain" description="GFO/IDH/MocA-like oxidoreductase" evidence="2">
    <location>
        <begin position="132"/>
        <end position="256"/>
    </location>
</feature>
<dbReference type="PANTHER" id="PTHR43249:SF1">
    <property type="entry name" value="D-GLUCOSIDE 3-DEHYDROGENASE"/>
    <property type="match status" value="1"/>
</dbReference>